<dbReference type="OrthoDB" id="366390at2759"/>
<dbReference type="Gene3D" id="1.25.40.20">
    <property type="entry name" value="Ankyrin repeat-containing domain"/>
    <property type="match status" value="1"/>
</dbReference>
<comment type="caution">
    <text evidence="1">The sequence shown here is derived from an EMBL/GenBank/DDBJ whole genome shotgun (WGS) entry which is preliminary data.</text>
</comment>
<keyword evidence="2" id="KW-1185">Reference proteome</keyword>
<dbReference type="SUPFAM" id="SSF48403">
    <property type="entry name" value="Ankyrin repeat"/>
    <property type="match status" value="1"/>
</dbReference>
<protein>
    <recommendedName>
        <fullName evidence="3">Ankyrin</fullName>
    </recommendedName>
</protein>
<dbReference type="InterPro" id="IPR002110">
    <property type="entry name" value="Ankyrin_rpt"/>
</dbReference>
<evidence type="ECO:0008006" key="3">
    <source>
        <dbReference type="Google" id="ProtNLM"/>
    </source>
</evidence>
<evidence type="ECO:0000313" key="1">
    <source>
        <dbReference type="EMBL" id="KAF1842945.1"/>
    </source>
</evidence>
<dbReference type="SMART" id="SM00248">
    <property type="entry name" value="ANK"/>
    <property type="match status" value="2"/>
</dbReference>
<dbReference type="InterPro" id="IPR036770">
    <property type="entry name" value="Ankyrin_rpt-contain_sf"/>
</dbReference>
<reference evidence="1" key="1">
    <citation type="submission" date="2020-01" db="EMBL/GenBank/DDBJ databases">
        <authorList>
            <consortium name="DOE Joint Genome Institute"/>
            <person name="Haridas S."/>
            <person name="Albert R."/>
            <person name="Binder M."/>
            <person name="Bloem J."/>
            <person name="Labutti K."/>
            <person name="Salamov A."/>
            <person name="Andreopoulos B."/>
            <person name="Baker S.E."/>
            <person name="Barry K."/>
            <person name="Bills G."/>
            <person name="Bluhm B.H."/>
            <person name="Cannon C."/>
            <person name="Castanera R."/>
            <person name="Culley D.E."/>
            <person name="Daum C."/>
            <person name="Ezra D."/>
            <person name="Gonzalez J.B."/>
            <person name="Henrissat B."/>
            <person name="Kuo A."/>
            <person name="Liang C."/>
            <person name="Lipzen A."/>
            <person name="Lutzoni F."/>
            <person name="Magnuson J."/>
            <person name="Mondo S."/>
            <person name="Nolan M."/>
            <person name="Ohm R."/>
            <person name="Pangilinan J."/>
            <person name="Park H.-J."/>
            <person name="Ramirez L."/>
            <person name="Alfaro M."/>
            <person name="Sun H."/>
            <person name="Tritt A."/>
            <person name="Yoshinaga Y."/>
            <person name="Zwiers L.-H."/>
            <person name="Turgeon B.G."/>
            <person name="Goodwin S.B."/>
            <person name="Spatafora J.W."/>
            <person name="Crous P.W."/>
            <person name="Grigoriev I.V."/>
        </authorList>
    </citation>
    <scope>NUCLEOTIDE SEQUENCE</scope>
    <source>
        <strain evidence="1">CBS 394.84</strain>
    </source>
</reference>
<gene>
    <name evidence="1" type="ORF">K460DRAFT_286970</name>
</gene>
<evidence type="ECO:0000313" key="2">
    <source>
        <dbReference type="Proteomes" id="UP000800039"/>
    </source>
</evidence>
<organism evidence="1 2">
    <name type="scientific">Cucurbitaria berberidis CBS 394.84</name>
    <dbReference type="NCBI Taxonomy" id="1168544"/>
    <lineage>
        <taxon>Eukaryota</taxon>
        <taxon>Fungi</taxon>
        <taxon>Dikarya</taxon>
        <taxon>Ascomycota</taxon>
        <taxon>Pezizomycotina</taxon>
        <taxon>Dothideomycetes</taxon>
        <taxon>Pleosporomycetidae</taxon>
        <taxon>Pleosporales</taxon>
        <taxon>Pleosporineae</taxon>
        <taxon>Cucurbitariaceae</taxon>
        <taxon>Cucurbitaria</taxon>
    </lineage>
</organism>
<sequence>MYLQDLPPELFQQVTHDLVDVIGIRRAWNLRNFVNYTQTRILVRFFDRYLLNRLHVPLDADLDFLAKIKILIEYLFEELGAKDRQQREEITTKFCKGISGLSNEYIILGGLRARNDPPQPYDYVCKTWTYQELDAHDKASAAFAVEEYHLIPKMFPELGNNRKLHFLEFSSLNMAIALSGETLLEPILQYLESLKLPDLDRFFELALNGNTGFNISQGISRAIYKGNLHATKTLLGFYSKNMPNMGPKKWASLVEVAVIEGRHSPHDFLTPILNYKPRGKSHVTRRTLISVCEFGSRAMVNSILAHWNTDINTGSILTLPLFIAVRSGNHHAVSAALDSGADISISVASNIPTLVKRDLTALEVAIYRRKVDVAKVLIDAGSIVPHISTWPTHRRMYNLLRESVHKKTNAKLPELWQFKDMSKADMQALEY</sequence>
<proteinExistence type="predicted"/>
<dbReference type="Proteomes" id="UP000800039">
    <property type="component" value="Unassembled WGS sequence"/>
</dbReference>
<dbReference type="EMBL" id="ML976617">
    <property type="protein sequence ID" value="KAF1842945.1"/>
    <property type="molecule type" value="Genomic_DNA"/>
</dbReference>
<name>A0A9P4L5Q8_9PLEO</name>
<dbReference type="RefSeq" id="XP_040785508.1">
    <property type="nucleotide sequence ID" value="XM_040928938.1"/>
</dbReference>
<dbReference type="AlphaFoldDB" id="A0A9P4L5Q8"/>
<accession>A0A9P4L5Q8</accession>
<dbReference type="GeneID" id="63846190"/>